<feature type="transmembrane region" description="Helical" evidence="1">
    <location>
        <begin position="51"/>
        <end position="73"/>
    </location>
</feature>
<dbReference type="RefSeq" id="WP_102365374.1">
    <property type="nucleotide sequence ID" value="NZ_CP020991.1"/>
</dbReference>
<dbReference type="Gene3D" id="2.130.10.10">
    <property type="entry name" value="YVTN repeat-like/Quinoprotein amine dehydrogenase"/>
    <property type="match status" value="1"/>
</dbReference>
<protein>
    <submittedName>
        <fullName evidence="2">Uncharacterized protein</fullName>
    </submittedName>
</protein>
<name>A0A2K9P1K0_9FIRM</name>
<dbReference type="AlphaFoldDB" id="A0A2K9P1K0"/>
<dbReference type="OrthoDB" id="1846422at2"/>
<keyword evidence="3" id="KW-1185">Reference proteome</keyword>
<organism evidence="2 3">
    <name type="scientific">Monoglobus pectinilyticus</name>
    <dbReference type="NCBI Taxonomy" id="1981510"/>
    <lineage>
        <taxon>Bacteria</taxon>
        <taxon>Bacillati</taxon>
        <taxon>Bacillota</taxon>
        <taxon>Clostridia</taxon>
        <taxon>Monoglobales</taxon>
        <taxon>Monoglobaceae</taxon>
        <taxon>Monoglobus</taxon>
    </lineage>
</organism>
<dbReference type="SUPFAM" id="SSF69322">
    <property type="entry name" value="Tricorn protease domain 2"/>
    <property type="match status" value="1"/>
</dbReference>
<evidence type="ECO:0000313" key="2">
    <source>
        <dbReference type="EMBL" id="AUO19147.1"/>
    </source>
</evidence>
<evidence type="ECO:0000313" key="3">
    <source>
        <dbReference type="Proteomes" id="UP000235589"/>
    </source>
</evidence>
<dbReference type="GeneID" id="98062391"/>
<dbReference type="Pfam" id="PF18975">
    <property type="entry name" value="DUF5711"/>
    <property type="match status" value="1"/>
</dbReference>
<dbReference type="InterPro" id="IPR043765">
    <property type="entry name" value="DUF5711"/>
</dbReference>
<dbReference type="Proteomes" id="UP000235589">
    <property type="component" value="Chromosome"/>
</dbReference>
<keyword evidence="1" id="KW-0472">Membrane</keyword>
<dbReference type="KEGG" id="mpec:B9O19_00976"/>
<proteinExistence type="predicted"/>
<dbReference type="InterPro" id="IPR015943">
    <property type="entry name" value="WD40/YVTN_repeat-like_dom_sf"/>
</dbReference>
<accession>A0A2K9P1K0</accession>
<dbReference type="EMBL" id="CP020991">
    <property type="protein sequence ID" value="AUO19147.1"/>
    <property type="molecule type" value="Genomic_DNA"/>
</dbReference>
<keyword evidence="1" id="KW-0812">Transmembrane</keyword>
<reference evidence="2 3" key="1">
    <citation type="submission" date="2017-04" db="EMBL/GenBank/DDBJ databases">
        <title>Monoglobus pectinilyticus 14 draft genome.</title>
        <authorList>
            <person name="Kim C."/>
            <person name="Rosendale D.I."/>
            <person name="Kelly W.J."/>
            <person name="Tannock G.W."/>
            <person name="Patchett M.L."/>
            <person name="Jordens J.Z."/>
        </authorList>
    </citation>
    <scope>NUCLEOTIDE SEQUENCE [LARGE SCALE GENOMIC DNA]</scope>
    <source>
        <strain evidence="2 3">14</strain>
    </source>
</reference>
<evidence type="ECO:0000256" key="1">
    <source>
        <dbReference type="SAM" id="Phobius"/>
    </source>
</evidence>
<sequence length="407" mass="44761">MKFDLNKEFSFSQIGNYLKRKYDSAVKFIKKMDGSSIKNITVKGKVVRINAIRLSFIAAVLAVLLALFVNIVIVPNTTYRAYSDLEFDTGGQYIQYAFGKDVLLLNKSGIKDVNNKGGDVWNIKMTLTNPTIDIAGKYALLADLDGNNSLNLYDTNGNNIVNYPISTDILSAKVNKKGYAVAALAEEGYKGTVVVFNKKADEVFKWNSGEGYITDVDISKDGKYIAVAQMMSDGDETYSKIRVMNTSNGQESGTAICEDTLIAKINFDKNSNITAVGQSKIFGFSKKGNKNFEIDLAGKSPVKYDVENGDNLLFLCRDSRGNSVLEIYSISGKYLGSYTSSDEIKNIAGYNDNIIAATSRNLICLNYKGKLKKSIEISHDIMSIGIYGNERNVLVLGGNKADIVRIK</sequence>
<keyword evidence="1" id="KW-1133">Transmembrane helix</keyword>
<gene>
    <name evidence="2" type="ORF">B9O19_00976</name>
</gene>